<reference evidence="1 2" key="1">
    <citation type="submission" date="2018-06" db="EMBL/GenBank/DDBJ databases">
        <authorList>
            <consortium name="Pathogen Informatics"/>
            <person name="Doyle S."/>
        </authorList>
    </citation>
    <scope>NUCLEOTIDE SEQUENCE [LARGE SCALE GENOMIC DNA]</scope>
    <source>
        <strain evidence="1 2">NCTC9836</strain>
    </source>
</reference>
<dbReference type="EMBL" id="UFWZ01000001">
    <property type="protein sequence ID" value="SUY47219.1"/>
    <property type="molecule type" value="Genomic_DNA"/>
</dbReference>
<organism evidence="1 2">
    <name type="scientific">Clostridium putrefaciens</name>
    <dbReference type="NCBI Taxonomy" id="99675"/>
    <lineage>
        <taxon>Bacteria</taxon>
        <taxon>Bacillati</taxon>
        <taxon>Bacillota</taxon>
        <taxon>Clostridia</taxon>
        <taxon>Eubacteriales</taxon>
        <taxon>Clostridiaceae</taxon>
        <taxon>Clostridium</taxon>
    </lineage>
</organism>
<dbReference type="AlphaFoldDB" id="A0A381J894"/>
<proteinExistence type="predicted"/>
<name>A0A381J894_9CLOT</name>
<keyword evidence="2" id="KW-1185">Reference proteome</keyword>
<evidence type="ECO:0000313" key="2">
    <source>
        <dbReference type="Proteomes" id="UP000254664"/>
    </source>
</evidence>
<gene>
    <name evidence="1" type="ORF">NCTC9836_01546</name>
</gene>
<accession>A0A381J894</accession>
<sequence>MLSNKYNNINTITGEISEDRFGINLSCNNLAGLKIGSVKDFIIFINLFCFSLKTNDKTTSINIAYSTIKNKIFKKIFKIIVHSLLSITI</sequence>
<evidence type="ECO:0000313" key="1">
    <source>
        <dbReference type="EMBL" id="SUY47219.1"/>
    </source>
</evidence>
<protein>
    <submittedName>
        <fullName evidence="1">Uncharacterized protein</fullName>
    </submittedName>
</protein>
<dbReference type="Proteomes" id="UP000254664">
    <property type="component" value="Unassembled WGS sequence"/>
</dbReference>